<gene>
    <name evidence="1" type="ORF">S01H1_57544</name>
</gene>
<comment type="caution">
    <text evidence="1">The sequence shown here is derived from an EMBL/GenBank/DDBJ whole genome shotgun (WGS) entry which is preliminary data.</text>
</comment>
<protein>
    <submittedName>
        <fullName evidence="1">Uncharacterized protein</fullName>
    </submittedName>
</protein>
<organism evidence="1">
    <name type="scientific">marine sediment metagenome</name>
    <dbReference type="NCBI Taxonomy" id="412755"/>
    <lineage>
        <taxon>unclassified sequences</taxon>
        <taxon>metagenomes</taxon>
        <taxon>ecological metagenomes</taxon>
    </lineage>
</organism>
<proteinExistence type="predicted"/>
<reference evidence="1" key="1">
    <citation type="journal article" date="2014" name="Front. Microbiol.">
        <title>High frequency of phylogenetically diverse reductive dehalogenase-homologous genes in deep subseafloor sedimentary metagenomes.</title>
        <authorList>
            <person name="Kawai M."/>
            <person name="Futagami T."/>
            <person name="Toyoda A."/>
            <person name="Takaki Y."/>
            <person name="Nishi S."/>
            <person name="Hori S."/>
            <person name="Arai W."/>
            <person name="Tsubouchi T."/>
            <person name="Morono Y."/>
            <person name="Uchiyama I."/>
            <person name="Ito T."/>
            <person name="Fujiyama A."/>
            <person name="Inagaki F."/>
            <person name="Takami H."/>
        </authorList>
    </citation>
    <scope>NUCLEOTIDE SEQUENCE</scope>
    <source>
        <strain evidence="1">Expedition CK06-06</strain>
    </source>
</reference>
<name>X0V7W1_9ZZZZ</name>
<dbReference type="AlphaFoldDB" id="X0V7W1"/>
<dbReference type="EMBL" id="BARS01037532">
    <property type="protein sequence ID" value="GAG14235.1"/>
    <property type="molecule type" value="Genomic_DNA"/>
</dbReference>
<sequence>DVTLANHTHTVTTTNHTHSTPDHVHSIDFGITEINNTSPSIGVFVADNDTQTYGSDKGPFVVDQTEFDLTSDFGGSSGFKSLKFTGNKLFRITGLLELKLDISA</sequence>
<accession>X0V7W1</accession>
<feature type="non-terminal residue" evidence="1">
    <location>
        <position position="1"/>
    </location>
</feature>
<evidence type="ECO:0000313" key="1">
    <source>
        <dbReference type="EMBL" id="GAG14235.1"/>
    </source>
</evidence>